<name>A0AAV2ZAW6_9STRA</name>
<dbReference type="AlphaFoldDB" id="A0AAV2ZAW6"/>
<reference evidence="1" key="2">
    <citation type="journal article" date="2023" name="Microbiol Resour">
        <title>Decontamination and Annotation of the Draft Genome Sequence of the Oomycete Lagenidium giganteum ARSEF 373.</title>
        <authorList>
            <person name="Morgan W.R."/>
            <person name="Tartar A."/>
        </authorList>
    </citation>
    <scope>NUCLEOTIDE SEQUENCE</scope>
    <source>
        <strain evidence="1">ARSEF 373</strain>
    </source>
</reference>
<organism evidence="1 2">
    <name type="scientific">Lagenidium giganteum</name>
    <dbReference type="NCBI Taxonomy" id="4803"/>
    <lineage>
        <taxon>Eukaryota</taxon>
        <taxon>Sar</taxon>
        <taxon>Stramenopiles</taxon>
        <taxon>Oomycota</taxon>
        <taxon>Peronosporomycetes</taxon>
        <taxon>Pythiales</taxon>
        <taxon>Pythiaceae</taxon>
    </lineage>
</organism>
<proteinExistence type="predicted"/>
<keyword evidence="2" id="KW-1185">Reference proteome</keyword>
<accession>A0AAV2ZAW6</accession>
<sequence length="124" mass="13841">MSLASTSFAGLVYQYLLEDLRSIPVDSKNHAQRDATRAMGIAYQLMGQRVPPSYASARSARQQSQWRADVQTLTNQLQEEVLHRVNASSTNTRKRKRTGAVSGILKAWSKMRASASHHRVLNTA</sequence>
<evidence type="ECO:0000313" key="1">
    <source>
        <dbReference type="EMBL" id="DBA04571.1"/>
    </source>
</evidence>
<reference evidence="1" key="1">
    <citation type="submission" date="2022-11" db="EMBL/GenBank/DDBJ databases">
        <authorList>
            <person name="Morgan W.R."/>
            <person name="Tartar A."/>
        </authorList>
    </citation>
    <scope>NUCLEOTIDE SEQUENCE</scope>
    <source>
        <strain evidence="1">ARSEF 373</strain>
    </source>
</reference>
<comment type="caution">
    <text evidence="1">The sequence shown here is derived from an EMBL/GenBank/DDBJ whole genome shotgun (WGS) entry which is preliminary data.</text>
</comment>
<evidence type="ECO:0000313" key="2">
    <source>
        <dbReference type="Proteomes" id="UP001146120"/>
    </source>
</evidence>
<dbReference type="Proteomes" id="UP001146120">
    <property type="component" value="Unassembled WGS sequence"/>
</dbReference>
<dbReference type="EMBL" id="DAKRPA010000007">
    <property type="protein sequence ID" value="DBA04571.1"/>
    <property type="molecule type" value="Genomic_DNA"/>
</dbReference>
<gene>
    <name evidence="1" type="ORF">N0F65_011119</name>
</gene>
<protein>
    <submittedName>
        <fullName evidence="1">Uncharacterized protein</fullName>
    </submittedName>
</protein>